<proteinExistence type="predicted"/>
<evidence type="ECO:0000256" key="1">
    <source>
        <dbReference type="SAM" id="Phobius"/>
    </source>
</evidence>
<dbReference type="GO" id="GO:0015627">
    <property type="term" value="C:type II protein secretion system complex"/>
    <property type="evidence" value="ECO:0007669"/>
    <property type="project" value="InterPro"/>
</dbReference>
<feature type="transmembrane region" description="Helical" evidence="1">
    <location>
        <begin position="21"/>
        <end position="40"/>
    </location>
</feature>
<dbReference type="Proteomes" id="UP000596337">
    <property type="component" value="Chromosome 1"/>
</dbReference>
<dbReference type="Pfam" id="PF04612">
    <property type="entry name" value="T2SSM"/>
    <property type="match status" value="1"/>
</dbReference>
<dbReference type="Gene3D" id="3.30.70.60">
    <property type="match status" value="1"/>
</dbReference>
<dbReference type="AlphaFoldDB" id="A0AA92R743"/>
<dbReference type="InterPro" id="IPR014717">
    <property type="entry name" value="Transl_elong_EF1B/ribsomal_bS6"/>
</dbReference>
<dbReference type="RefSeq" id="WP_047009166.1">
    <property type="nucleotide sequence ID" value="NZ_CANMME010000009.1"/>
</dbReference>
<sequence>MNEFWLSLEERFGEMSAREKLLIALCGLVVVIMLLFTLVLEPKLNEIISNERQLSNLKQANQKIEIDTLRIQAQLKKDPNAEIDRSISNLLTESQHLSMQLAEIIEHLITPSQMAELLENVLEQQSGIHLLSLQTLPSEPITEDKEASQYSGYYVHPVRMELTGDYFSIANYLNKLESLPASYYWRSFSYKVEEYPKAKLVLEVYTLGSREEFIGG</sequence>
<evidence type="ECO:0000313" key="2">
    <source>
        <dbReference type="EMBL" id="QRG83195.1"/>
    </source>
</evidence>
<keyword evidence="1" id="KW-0472">Membrane</keyword>
<evidence type="ECO:0000313" key="5">
    <source>
        <dbReference type="Proteomes" id="UP000596337"/>
    </source>
</evidence>
<reference evidence="2 5" key="3">
    <citation type="submission" date="2021-01" db="EMBL/GenBank/DDBJ databases">
        <title>Characterization of a novel blaVMB-2- harboring plasmid in Vibrio diabolicus.</title>
        <authorList>
            <person name="Liu M."/>
        </authorList>
    </citation>
    <scope>NUCLEOTIDE SEQUENCE [LARGE SCALE GENOMIC DNA]</scope>
    <source>
        <strain evidence="2 5">SLV18</strain>
    </source>
</reference>
<dbReference type="Proteomes" id="UP000283878">
    <property type="component" value="Unassembled WGS sequence"/>
</dbReference>
<name>A0AA92R743_9VIBR</name>
<reference evidence="3 4" key="2">
    <citation type="journal article" date="2018" name="AMB Express">
        <title>Occurrence and significance of pathogenicity and fitness islands in environmental vibrios.</title>
        <authorList>
            <person name="Klein S."/>
            <person name="Pipes S."/>
            <person name="Lovell C.R."/>
        </authorList>
    </citation>
    <scope>NUCLEOTIDE SEQUENCE [LARGE SCALE GENOMIC DNA]</scope>
    <source>
        <strain evidence="3 4">JBS-8-11-1</strain>
    </source>
</reference>
<evidence type="ECO:0000313" key="4">
    <source>
        <dbReference type="Proteomes" id="UP000283878"/>
    </source>
</evidence>
<keyword evidence="1" id="KW-0812">Transmembrane</keyword>
<dbReference type="EMBL" id="CP069195">
    <property type="protein sequence ID" value="QRG83195.1"/>
    <property type="molecule type" value="Genomic_DNA"/>
</dbReference>
<evidence type="ECO:0000313" key="3">
    <source>
        <dbReference type="EMBL" id="RPB33262.1"/>
    </source>
</evidence>
<protein>
    <submittedName>
        <fullName evidence="3">MSHA biogenesis protein MshJ</fullName>
    </submittedName>
    <submittedName>
        <fullName evidence="2">Type 4a pilus biogenesis protein PilO</fullName>
    </submittedName>
</protein>
<dbReference type="GO" id="GO:0015628">
    <property type="term" value="P:protein secretion by the type II secretion system"/>
    <property type="evidence" value="ECO:0007669"/>
    <property type="project" value="InterPro"/>
</dbReference>
<dbReference type="EMBL" id="PKPZ01000025">
    <property type="protein sequence ID" value="RPB33262.1"/>
    <property type="molecule type" value="Genomic_DNA"/>
</dbReference>
<gene>
    <name evidence="2" type="primary">pilO</name>
    <name evidence="3" type="ORF">CYQ91_22545</name>
    <name evidence="2" type="ORF">JOS67_02350</name>
</gene>
<organism evidence="2 5">
    <name type="scientific">Vibrio diabolicus</name>
    <dbReference type="NCBI Taxonomy" id="50719"/>
    <lineage>
        <taxon>Bacteria</taxon>
        <taxon>Pseudomonadati</taxon>
        <taxon>Pseudomonadota</taxon>
        <taxon>Gammaproteobacteria</taxon>
        <taxon>Vibrionales</taxon>
        <taxon>Vibrionaceae</taxon>
        <taxon>Vibrio</taxon>
        <taxon>Vibrio diabolicus subgroup</taxon>
    </lineage>
</organism>
<dbReference type="InterPro" id="IPR007690">
    <property type="entry name" value="T2SS_GspM"/>
</dbReference>
<reference evidence="3" key="1">
    <citation type="submission" date="2017-12" db="EMBL/GenBank/DDBJ databases">
        <authorList>
            <person name="Pipes S.E."/>
            <person name="Lovell C.R."/>
        </authorList>
    </citation>
    <scope>NUCLEOTIDE SEQUENCE</scope>
    <source>
        <strain evidence="3">JBS-8-11-1</strain>
    </source>
</reference>
<accession>A0AA92R743</accession>
<keyword evidence="1" id="KW-1133">Transmembrane helix</keyword>